<evidence type="ECO:0000256" key="1">
    <source>
        <dbReference type="SAM" id="MobiDB-lite"/>
    </source>
</evidence>
<organism evidence="2 3">
    <name type="scientific">Anaeromyxobacter paludicola</name>
    <dbReference type="NCBI Taxonomy" id="2918171"/>
    <lineage>
        <taxon>Bacteria</taxon>
        <taxon>Pseudomonadati</taxon>
        <taxon>Myxococcota</taxon>
        <taxon>Myxococcia</taxon>
        <taxon>Myxococcales</taxon>
        <taxon>Cystobacterineae</taxon>
        <taxon>Anaeromyxobacteraceae</taxon>
        <taxon>Anaeromyxobacter</taxon>
    </lineage>
</organism>
<proteinExistence type="predicted"/>
<dbReference type="EMBL" id="AP025592">
    <property type="protein sequence ID" value="BDG08462.1"/>
    <property type="molecule type" value="Genomic_DNA"/>
</dbReference>
<gene>
    <name evidence="2" type="ORF">AMPC_15750</name>
</gene>
<protein>
    <submittedName>
        <fullName evidence="2">Uncharacterized protein</fullName>
    </submittedName>
</protein>
<evidence type="ECO:0000313" key="3">
    <source>
        <dbReference type="Proteomes" id="UP001162734"/>
    </source>
</evidence>
<sequence length="61" mass="6742">MEAFVDRIEGEVAVLLIGERQWSLPAALLPAGTREGDSVELSAKKLKRRPAPAPDIDWKRS</sequence>
<reference evidence="3" key="1">
    <citation type="journal article" date="2022" name="Int. J. Syst. Evol. Microbiol.">
        <title>Anaeromyxobacter oryzae sp. nov., Anaeromyxobacter diazotrophicus sp. nov. and Anaeromyxobacter paludicola sp. nov., isolated from paddy soils.</title>
        <authorList>
            <person name="Itoh H."/>
            <person name="Xu Z."/>
            <person name="Mise K."/>
            <person name="Masuda Y."/>
            <person name="Ushijima N."/>
            <person name="Hayakawa C."/>
            <person name="Shiratori Y."/>
            <person name="Senoo K."/>
        </authorList>
    </citation>
    <scope>NUCLEOTIDE SEQUENCE [LARGE SCALE GENOMIC DNA]</scope>
    <source>
        <strain evidence="3">Red630</strain>
    </source>
</reference>
<dbReference type="InterPro" id="IPR021377">
    <property type="entry name" value="DUF3006"/>
</dbReference>
<evidence type="ECO:0000313" key="2">
    <source>
        <dbReference type="EMBL" id="BDG08462.1"/>
    </source>
</evidence>
<dbReference type="Pfam" id="PF11213">
    <property type="entry name" value="DUF3006"/>
    <property type="match status" value="1"/>
</dbReference>
<dbReference type="RefSeq" id="WP_248345640.1">
    <property type="nucleotide sequence ID" value="NZ_AP025592.1"/>
</dbReference>
<dbReference type="Proteomes" id="UP001162734">
    <property type="component" value="Chromosome"/>
</dbReference>
<feature type="region of interest" description="Disordered" evidence="1">
    <location>
        <begin position="32"/>
        <end position="61"/>
    </location>
</feature>
<keyword evidence="3" id="KW-1185">Reference proteome</keyword>
<accession>A0ABM7X9E8</accession>
<name>A0ABM7X9E8_9BACT</name>